<sequence length="52" mass="5966">MPWFPLRHIREDPQGPCAVQPRGPDLQFLGGEQTAHRLRAQKLPVYLSTSLR</sequence>
<proteinExistence type="evidence at transcript level"/>
<protein>
    <submittedName>
        <fullName evidence="1">Uncharacterized protein</fullName>
    </submittedName>
</protein>
<evidence type="ECO:0000313" key="1">
    <source>
        <dbReference type="EMBL" id="ACF80141.1"/>
    </source>
</evidence>
<dbReference type="EMBL" id="BT035136">
    <property type="protein sequence ID" value="ACF80141.1"/>
    <property type="molecule type" value="mRNA"/>
</dbReference>
<name>B4FDE8_MAIZE</name>
<organism evidence="1">
    <name type="scientific">Zea mays</name>
    <name type="common">Maize</name>
    <dbReference type="NCBI Taxonomy" id="4577"/>
    <lineage>
        <taxon>Eukaryota</taxon>
        <taxon>Viridiplantae</taxon>
        <taxon>Streptophyta</taxon>
        <taxon>Embryophyta</taxon>
        <taxon>Tracheophyta</taxon>
        <taxon>Spermatophyta</taxon>
        <taxon>Magnoliopsida</taxon>
        <taxon>Liliopsida</taxon>
        <taxon>Poales</taxon>
        <taxon>Poaceae</taxon>
        <taxon>PACMAD clade</taxon>
        <taxon>Panicoideae</taxon>
        <taxon>Andropogonodae</taxon>
        <taxon>Andropogoneae</taxon>
        <taxon>Tripsacinae</taxon>
        <taxon>Zea</taxon>
    </lineage>
</organism>
<accession>B4FDE8</accession>
<reference evidence="1" key="1">
    <citation type="journal article" date="2009" name="PLoS Genet.">
        <title>Sequencing, mapping, and analysis of 27,455 maize full-length cDNAs.</title>
        <authorList>
            <person name="Soderlund C."/>
            <person name="Descour A."/>
            <person name="Kudrna D."/>
            <person name="Bomhoff M."/>
            <person name="Boyd L."/>
            <person name="Currie J."/>
            <person name="Angelova A."/>
            <person name="Collura K."/>
            <person name="Wissotski M."/>
            <person name="Ashley E."/>
            <person name="Morrow D."/>
            <person name="Fernandes J."/>
            <person name="Walbot V."/>
            <person name="Yu Y."/>
        </authorList>
    </citation>
    <scope>NUCLEOTIDE SEQUENCE</scope>
    <source>
        <strain evidence="1">B73</strain>
    </source>
</reference>
<dbReference type="AlphaFoldDB" id="B4FDE8"/>